<sequence length="161" mass="17518">MQLITLISATVVACSGFAAAAPNAIPTTDLAFPTAVAELDDYKGIATQAGQTNGDLDEEFHEPTIEKRADWARFVRFCEHAYGNGACNSKDFRPNTGCYNVYGFLNNKVSSIYLAPNTVCTVYADGNCAGNWLKVFDPGYKNFKGQSSMNDRISSMRCSAR</sequence>
<feature type="chain" id="PRO_5046617547" description="Beta gamma crystallin" evidence="1">
    <location>
        <begin position="21"/>
        <end position="161"/>
    </location>
</feature>
<evidence type="ECO:0008006" key="4">
    <source>
        <dbReference type="Google" id="ProtNLM"/>
    </source>
</evidence>
<dbReference type="Proteomes" id="UP001521184">
    <property type="component" value="Unassembled WGS sequence"/>
</dbReference>
<evidence type="ECO:0000256" key="1">
    <source>
        <dbReference type="SAM" id="SignalP"/>
    </source>
</evidence>
<dbReference type="InterPro" id="IPR011024">
    <property type="entry name" value="G_crystallin-like"/>
</dbReference>
<dbReference type="SUPFAM" id="SSF49695">
    <property type="entry name" value="gamma-Crystallin-like"/>
    <property type="match status" value="1"/>
</dbReference>
<accession>A0ABR3T760</accession>
<keyword evidence="3" id="KW-1185">Reference proteome</keyword>
<proteinExistence type="predicted"/>
<comment type="caution">
    <text evidence="2">The sequence shown here is derived from an EMBL/GenBank/DDBJ whole genome shotgun (WGS) entry which is preliminary data.</text>
</comment>
<evidence type="ECO:0000313" key="3">
    <source>
        <dbReference type="Proteomes" id="UP001521184"/>
    </source>
</evidence>
<dbReference type="Gene3D" id="2.60.20.10">
    <property type="entry name" value="Crystallins"/>
    <property type="match status" value="1"/>
</dbReference>
<reference evidence="2 3" key="1">
    <citation type="journal article" date="2023" name="Plant Dis.">
        <title>First Report of Diplodia intermedia Causing Canker and Dieback Diseases on Apple Trees in Canada.</title>
        <authorList>
            <person name="Ellouze W."/>
            <person name="Ilyukhin E."/>
            <person name="Sulman M."/>
            <person name="Ali S."/>
        </authorList>
    </citation>
    <scope>NUCLEOTIDE SEQUENCE [LARGE SCALE GENOMIC DNA]</scope>
    <source>
        <strain evidence="2 3">M45-28</strain>
    </source>
</reference>
<name>A0ABR3T760_9PEZI</name>
<organism evidence="2 3">
    <name type="scientific">Diplodia intermedia</name>
    <dbReference type="NCBI Taxonomy" id="856260"/>
    <lineage>
        <taxon>Eukaryota</taxon>
        <taxon>Fungi</taxon>
        <taxon>Dikarya</taxon>
        <taxon>Ascomycota</taxon>
        <taxon>Pezizomycotina</taxon>
        <taxon>Dothideomycetes</taxon>
        <taxon>Dothideomycetes incertae sedis</taxon>
        <taxon>Botryosphaeriales</taxon>
        <taxon>Botryosphaeriaceae</taxon>
        <taxon>Diplodia</taxon>
    </lineage>
</organism>
<evidence type="ECO:0000313" key="2">
    <source>
        <dbReference type="EMBL" id="KAL1635414.1"/>
    </source>
</evidence>
<dbReference type="EMBL" id="JAKEKT020000116">
    <property type="protein sequence ID" value="KAL1635414.1"/>
    <property type="molecule type" value="Genomic_DNA"/>
</dbReference>
<gene>
    <name evidence="2" type="ORF">SLS58_010276</name>
</gene>
<protein>
    <recommendedName>
        <fullName evidence="4">Beta gamma crystallin</fullName>
    </recommendedName>
</protein>
<feature type="signal peptide" evidence="1">
    <location>
        <begin position="1"/>
        <end position="20"/>
    </location>
</feature>
<keyword evidence="1" id="KW-0732">Signal</keyword>